<dbReference type="PANTHER" id="PTHR39335">
    <property type="entry name" value="BLL4220 PROTEIN"/>
    <property type="match status" value="1"/>
</dbReference>
<reference evidence="2 3" key="1">
    <citation type="submission" date="2020-05" db="EMBL/GenBank/DDBJ databases">
        <authorList>
            <person name="Mo P."/>
        </authorList>
    </citation>
    <scope>NUCLEOTIDE SEQUENCE [LARGE SCALE GENOMIC DNA]</scope>
    <source>
        <strain evidence="2 3">Gen01</strain>
    </source>
</reference>
<feature type="chain" id="PRO_5039722176" description="Lipoprotein with Yx(FWY)xxD motif" evidence="1">
    <location>
        <begin position="24"/>
        <end position="168"/>
    </location>
</feature>
<dbReference type="RefSeq" id="WP_172153993.1">
    <property type="nucleotide sequence ID" value="NZ_CP053564.1"/>
</dbReference>
<dbReference type="Proteomes" id="UP000505377">
    <property type="component" value="Chromosome"/>
</dbReference>
<organism evidence="2 3">
    <name type="scientific">Pseudonocardia broussonetiae</name>
    <dbReference type="NCBI Taxonomy" id="2736640"/>
    <lineage>
        <taxon>Bacteria</taxon>
        <taxon>Bacillati</taxon>
        <taxon>Actinomycetota</taxon>
        <taxon>Actinomycetes</taxon>
        <taxon>Pseudonocardiales</taxon>
        <taxon>Pseudonocardiaceae</taxon>
        <taxon>Pseudonocardia</taxon>
    </lineage>
</organism>
<keyword evidence="3" id="KW-1185">Reference proteome</keyword>
<dbReference type="PANTHER" id="PTHR39335:SF1">
    <property type="entry name" value="BLL4220 PROTEIN"/>
    <property type="match status" value="1"/>
</dbReference>
<evidence type="ECO:0008006" key="4">
    <source>
        <dbReference type="Google" id="ProtNLM"/>
    </source>
</evidence>
<gene>
    <name evidence="2" type="ORF">HOP40_01195</name>
</gene>
<protein>
    <recommendedName>
        <fullName evidence="4">Lipoprotein with Yx(FWY)xxD motif</fullName>
    </recommendedName>
</protein>
<dbReference type="AlphaFoldDB" id="A0A6M6J9X4"/>
<dbReference type="PROSITE" id="PS51257">
    <property type="entry name" value="PROKAR_LIPOPROTEIN"/>
    <property type="match status" value="1"/>
</dbReference>
<accession>A0A6M6J9X4</accession>
<dbReference type="Pfam" id="PF03640">
    <property type="entry name" value="Lipoprotein_15"/>
    <property type="match status" value="2"/>
</dbReference>
<evidence type="ECO:0000256" key="1">
    <source>
        <dbReference type="SAM" id="SignalP"/>
    </source>
</evidence>
<dbReference type="EMBL" id="CP053564">
    <property type="protein sequence ID" value="QJY44618.1"/>
    <property type="molecule type" value="Genomic_DNA"/>
</dbReference>
<evidence type="ECO:0000313" key="3">
    <source>
        <dbReference type="Proteomes" id="UP000505377"/>
    </source>
</evidence>
<feature type="signal peptide" evidence="1">
    <location>
        <begin position="1"/>
        <end position="23"/>
    </location>
</feature>
<dbReference type="GO" id="GO:0043448">
    <property type="term" value="P:alkane catabolic process"/>
    <property type="evidence" value="ECO:0007669"/>
    <property type="project" value="TreeGrafter"/>
</dbReference>
<name>A0A6M6J9X4_9PSEU</name>
<sequence>MFRSTPALAAATAIAAIALTACGGSGGGDGYGASAPVAAPETLAPPAGTVLTANSTAQLGTVVIDGLGWTLYRFDDDTAQPPASNCAGDCATTWPPVLAEPGTPLTVDGIDQAAIGTITRADGGVQLTIGGWPVYRYAADSAPGATDGNGKGEKWFAVTPEGGRAEAP</sequence>
<keyword evidence="1" id="KW-0732">Signal</keyword>
<dbReference type="InterPro" id="IPR005297">
    <property type="entry name" value="Lipoprotein_repeat"/>
</dbReference>
<proteinExistence type="predicted"/>
<evidence type="ECO:0000313" key="2">
    <source>
        <dbReference type="EMBL" id="QJY44618.1"/>
    </source>
</evidence>
<dbReference type="KEGG" id="pbro:HOP40_01195"/>